<evidence type="ECO:0000256" key="1">
    <source>
        <dbReference type="SAM" id="Phobius"/>
    </source>
</evidence>
<name>S4NWC0_9NEOP</name>
<dbReference type="EMBL" id="GAIX01012617">
    <property type="protein sequence ID" value="JAA79943.1"/>
    <property type="molecule type" value="Transcribed_RNA"/>
</dbReference>
<protein>
    <submittedName>
        <fullName evidence="2">Uncharacterized protein</fullName>
    </submittedName>
</protein>
<dbReference type="AlphaFoldDB" id="S4NWC0"/>
<sequence length="75" mass="9075">MYLIAQNLSIFFFNSLFPTRYDIIILYVLLFYVLWWNLKWRSVFGICYICLKMAICRERHSLAIIGLFVQISWGE</sequence>
<keyword evidence="1" id="KW-0812">Transmembrane</keyword>
<accession>S4NWC0</accession>
<keyword evidence="1" id="KW-1133">Transmembrane helix</keyword>
<reference evidence="2" key="1">
    <citation type="journal article" date="2013" name="BMC Genomics">
        <title>Unscrambling butterfly oogenesis.</title>
        <authorList>
            <person name="Carter J.M."/>
            <person name="Baker S.C."/>
            <person name="Pink R."/>
            <person name="Carter D.R."/>
            <person name="Collins A."/>
            <person name="Tomlin J."/>
            <person name="Gibbs M."/>
            <person name="Breuker C.J."/>
        </authorList>
    </citation>
    <scope>NUCLEOTIDE SEQUENCE</scope>
    <source>
        <tissue evidence="2">Ovary</tissue>
    </source>
</reference>
<evidence type="ECO:0000313" key="2">
    <source>
        <dbReference type="EMBL" id="JAA79943.1"/>
    </source>
</evidence>
<feature type="transmembrane region" description="Helical" evidence="1">
    <location>
        <begin position="20"/>
        <end position="38"/>
    </location>
</feature>
<proteinExistence type="predicted"/>
<reference evidence="2" key="2">
    <citation type="submission" date="2013-05" db="EMBL/GenBank/DDBJ databases">
        <authorList>
            <person name="Carter J.-M."/>
            <person name="Baker S.C."/>
            <person name="Pink R."/>
            <person name="Carter D.R.F."/>
            <person name="Collins A."/>
            <person name="Tomlin J."/>
            <person name="Gibbs M."/>
            <person name="Breuker C.J."/>
        </authorList>
    </citation>
    <scope>NUCLEOTIDE SEQUENCE</scope>
    <source>
        <tissue evidence="2">Ovary</tissue>
    </source>
</reference>
<keyword evidence="1" id="KW-0472">Membrane</keyword>
<organism evidence="2">
    <name type="scientific">Pararge aegeria</name>
    <name type="common">speckled wood butterfly</name>
    <dbReference type="NCBI Taxonomy" id="116150"/>
    <lineage>
        <taxon>Eukaryota</taxon>
        <taxon>Metazoa</taxon>
        <taxon>Ecdysozoa</taxon>
        <taxon>Arthropoda</taxon>
        <taxon>Hexapoda</taxon>
        <taxon>Insecta</taxon>
        <taxon>Pterygota</taxon>
        <taxon>Neoptera</taxon>
        <taxon>Endopterygota</taxon>
        <taxon>Lepidoptera</taxon>
        <taxon>Glossata</taxon>
        <taxon>Ditrysia</taxon>
        <taxon>Papilionoidea</taxon>
        <taxon>Nymphalidae</taxon>
        <taxon>Satyrinae</taxon>
        <taxon>Satyrini</taxon>
        <taxon>Parargina</taxon>
        <taxon>Pararge</taxon>
    </lineage>
</organism>